<dbReference type="AlphaFoldDB" id="A0A5N3X683"/>
<evidence type="ECO:0000313" key="3">
    <source>
        <dbReference type="EMBL" id="KAB0368648.1"/>
    </source>
</evidence>
<dbReference type="GO" id="GO:0019068">
    <property type="term" value="P:virion assembly"/>
    <property type="evidence" value="ECO:0007669"/>
    <property type="project" value="InterPro"/>
</dbReference>
<name>A0A5N3X683_MUNRE</name>
<dbReference type="Pfam" id="PF02093">
    <property type="entry name" value="Gag_p30"/>
    <property type="match status" value="1"/>
</dbReference>
<comment type="caution">
    <text evidence="3">The sequence shown here is derived from an EMBL/GenBank/DDBJ whole genome shotgun (WGS) entry which is preliminary data.</text>
</comment>
<organism evidence="3 4">
    <name type="scientific">Muntiacus reevesi</name>
    <name type="common">Reeves' muntjac</name>
    <name type="synonym">Cervus reevesi</name>
    <dbReference type="NCBI Taxonomy" id="9886"/>
    <lineage>
        <taxon>Eukaryota</taxon>
        <taxon>Metazoa</taxon>
        <taxon>Chordata</taxon>
        <taxon>Craniata</taxon>
        <taxon>Vertebrata</taxon>
        <taxon>Euteleostomi</taxon>
        <taxon>Mammalia</taxon>
        <taxon>Eutheria</taxon>
        <taxon>Laurasiatheria</taxon>
        <taxon>Artiodactyla</taxon>
        <taxon>Ruminantia</taxon>
        <taxon>Pecora</taxon>
        <taxon>Cervidae</taxon>
        <taxon>Muntiacinae</taxon>
        <taxon>Muntiacus</taxon>
    </lineage>
</organism>
<proteinExistence type="predicted"/>
<feature type="non-terminal residue" evidence="3">
    <location>
        <position position="1"/>
    </location>
</feature>
<feature type="region of interest" description="Disordered" evidence="1">
    <location>
        <begin position="54"/>
        <end position="130"/>
    </location>
</feature>
<dbReference type="InterPro" id="IPR050462">
    <property type="entry name" value="Retroviral_Gag-Pol_poly"/>
</dbReference>
<reference evidence="3 4" key="1">
    <citation type="submission" date="2019-06" db="EMBL/GenBank/DDBJ databases">
        <title>Discovery of a novel chromosome fission-fusion reversal in muntjac.</title>
        <authorList>
            <person name="Mudd A.B."/>
            <person name="Bredeson J.V."/>
            <person name="Baum R."/>
            <person name="Hockemeyer D."/>
            <person name="Rokhsar D.S."/>
        </authorList>
    </citation>
    <scope>NUCLEOTIDE SEQUENCE [LARGE SCALE GENOMIC DNA]</scope>
    <source>
        <strain evidence="3">UCam_UCB_Mr</strain>
        <tissue evidence="3">Fibroblast cell line</tissue>
    </source>
</reference>
<sequence length="253" mass="28494">PRKLPNFRELHWLSINVGWPPEGALHLPLSKQSQTLPLWVRFCTNRQGQSRIFGKNPIFQGDPVEDPLLPPPYVTLTPQALAQPAPDSLRDSPPHPPPPCPLHHLMSKTPAPTHQMPLQETQGPQQVNKDSSPFRTTDLLNWKQEGQETLSRYHDALLHGLRAGAKKPSHMSKVRTIIQKAGETLSDFYERLCEVFRTYTPFDPGTADNQWMINTAFVAQSGADIQQKLQKLEGFTGMNATQLLEVANKVFMN</sequence>
<gene>
    <name evidence="3" type="ORF">FD755_019682</name>
</gene>
<dbReference type="EMBL" id="VCEB01000017">
    <property type="protein sequence ID" value="KAB0368648.1"/>
    <property type="molecule type" value="Genomic_DNA"/>
</dbReference>
<dbReference type="PANTHER" id="PTHR33166">
    <property type="entry name" value="GAG_P30 DOMAIN-CONTAINING PROTEIN"/>
    <property type="match status" value="1"/>
</dbReference>
<feature type="compositionally biased region" description="Polar residues" evidence="1">
    <location>
        <begin position="110"/>
        <end position="130"/>
    </location>
</feature>
<keyword evidence="4" id="KW-1185">Reference proteome</keyword>
<evidence type="ECO:0000256" key="1">
    <source>
        <dbReference type="SAM" id="MobiDB-lite"/>
    </source>
</evidence>
<dbReference type="InterPro" id="IPR003036">
    <property type="entry name" value="Gag_P30"/>
</dbReference>
<dbReference type="Proteomes" id="UP000326062">
    <property type="component" value="Chromosome 19"/>
</dbReference>
<evidence type="ECO:0000313" key="4">
    <source>
        <dbReference type="Proteomes" id="UP000326062"/>
    </source>
</evidence>
<accession>A0A5N3X683</accession>
<feature type="domain" description="Core shell protein Gag P30" evidence="2">
    <location>
        <begin position="120"/>
        <end position="251"/>
    </location>
</feature>
<evidence type="ECO:0000259" key="2">
    <source>
        <dbReference type="Pfam" id="PF02093"/>
    </source>
</evidence>
<protein>
    <recommendedName>
        <fullName evidence="2">Core shell protein Gag P30 domain-containing protein</fullName>
    </recommendedName>
</protein>